<evidence type="ECO:0000256" key="4">
    <source>
        <dbReference type="SAM" id="SignalP"/>
    </source>
</evidence>
<evidence type="ECO:0000256" key="2">
    <source>
        <dbReference type="ARBA" id="ARBA00022729"/>
    </source>
</evidence>
<dbReference type="Gene3D" id="3.40.50.1240">
    <property type="entry name" value="Phosphoglycerate mutase-like"/>
    <property type="match status" value="1"/>
</dbReference>
<sequence>MNPSVLRRRTPRRAVLALAVLSAFSGCSSDDDGTPVTSGVVVGSHFRNALVCVDANANGACDSGEASARSDASGRFSLRGGGAIVAEIGTDASRIDPDTGAATAVVSPIVLRAPKEAPGVLSLHSTSVVAEMESNALGYDAALAKVAIAVGVARAKLLTDFNTETDAVTRAALEEASGDGIARIARALAASPADRRAALADATLVDRYYQTKSPYRPQQDAASYEAVPAGYSPVFTQLVARHGSRGLSSLKYDAAIYNLWKQAEADGALTDLGRQLGPDVLKLMKANFLLGYGVSGISTPGYGNETRVGIDEHTQLARRMLARLPAYWDGVAADGTRKIVTVTSGVDRAVDSGNFFVGSLKAERPALAALISYPPAPAPYPDNGGPVAQPAGTNRFLLYFHKLSKSSDLVSNTADAYYPTWQDSLAYQAYKSGDADLAAKQSGLFTTATARAAGRAALERLFTSAFVDRIEAGGYRFANTGSWTYTSDDGKFSSTLTGDGKTVIDSAAAAASLLYELYVIAPALRAEAGVDFTPYLPREQAKVFAAINDASDFYDKGPGITEKGSITSKMAQVLVDDLFNETDAIAAGDLGHAAKLRFAHAEIVIPLATRLGLAPAARQVPLASTFSYDGNPWRGETVSRMAANLQWDVFRNAAGKLIVRMLWDEKETDFKADCAGAKVAGTSHFYDYAALAGCYGHAAK</sequence>
<feature type="chain" id="PRO_5034837499" evidence="4">
    <location>
        <begin position="30"/>
        <end position="700"/>
    </location>
</feature>
<accession>A0A8B6XC06</accession>
<comment type="subcellular location">
    <subcellularLocation>
        <location evidence="1">Membrane</location>
    </subcellularLocation>
</comment>
<dbReference type="PROSITE" id="PS51257">
    <property type="entry name" value="PROKAR_LIPOPROTEIN"/>
    <property type="match status" value="1"/>
</dbReference>
<dbReference type="SUPFAM" id="SSF53254">
    <property type="entry name" value="Phosphoglycerate mutase-like"/>
    <property type="match status" value="1"/>
</dbReference>
<proteinExistence type="predicted"/>
<dbReference type="GO" id="GO:0016020">
    <property type="term" value="C:membrane"/>
    <property type="evidence" value="ECO:0007669"/>
    <property type="project" value="UniProtKB-SubCell"/>
</dbReference>
<feature type="signal peptide" evidence="4">
    <location>
        <begin position="1"/>
        <end position="29"/>
    </location>
</feature>
<dbReference type="AlphaFoldDB" id="A0A8B6XC06"/>
<evidence type="ECO:0000256" key="3">
    <source>
        <dbReference type="ARBA" id="ARBA00023136"/>
    </source>
</evidence>
<keyword evidence="2 4" id="KW-0732">Signal</keyword>
<evidence type="ECO:0000256" key="1">
    <source>
        <dbReference type="ARBA" id="ARBA00004370"/>
    </source>
</evidence>
<reference evidence="6" key="1">
    <citation type="submission" date="2025-08" db="UniProtKB">
        <authorList>
            <consortium name="RefSeq"/>
        </authorList>
    </citation>
    <scope>IDENTIFICATION</scope>
</reference>
<dbReference type="InterPro" id="IPR029033">
    <property type="entry name" value="His_PPase_superfam"/>
</dbReference>
<keyword evidence="3" id="KW-0472">Membrane</keyword>
<name>A0A8B6XC06_9BURK</name>
<dbReference type="OrthoDB" id="9770871at2"/>
<organism evidence="5 6">
    <name type="scientific">Derxia gummosa DSM 723</name>
    <dbReference type="NCBI Taxonomy" id="1121388"/>
    <lineage>
        <taxon>Bacteria</taxon>
        <taxon>Pseudomonadati</taxon>
        <taxon>Pseudomonadota</taxon>
        <taxon>Betaproteobacteria</taxon>
        <taxon>Burkholderiales</taxon>
        <taxon>Alcaligenaceae</taxon>
        <taxon>Derxia</taxon>
    </lineage>
</organism>
<evidence type="ECO:0000313" key="5">
    <source>
        <dbReference type="Proteomes" id="UP000675920"/>
    </source>
</evidence>
<keyword evidence="5" id="KW-1185">Reference proteome</keyword>
<dbReference type="Proteomes" id="UP000675920">
    <property type="component" value="Unplaced"/>
</dbReference>
<evidence type="ECO:0000313" key="6">
    <source>
        <dbReference type="RefSeq" id="WP_156924338.1"/>
    </source>
</evidence>
<protein>
    <submittedName>
        <fullName evidence="6">Histidine-type phosphatase</fullName>
    </submittedName>
</protein>
<dbReference type="PANTHER" id="PTHR20963">
    <property type="entry name" value="MULTIPLE INOSITOL POLYPHOSPHATE PHOSPHATASE-RELATED"/>
    <property type="match status" value="1"/>
</dbReference>
<dbReference type="PANTHER" id="PTHR20963:SF8">
    <property type="entry name" value="MULTIPLE INOSITOL POLYPHOSPHATE PHOSPHATASE 1"/>
    <property type="match status" value="1"/>
</dbReference>
<dbReference type="RefSeq" id="WP_156924338.1">
    <property type="nucleotide sequence ID" value="NZ_AXWS01000008.1"/>
</dbReference>